<dbReference type="AlphaFoldDB" id="A0A060LYZ8"/>
<dbReference type="GO" id="GO:0008080">
    <property type="term" value="F:N-acetyltransferase activity"/>
    <property type="evidence" value="ECO:0007669"/>
    <property type="project" value="InterPro"/>
</dbReference>
<gene>
    <name evidence="4" type="ORF">BleG1_0416</name>
</gene>
<evidence type="ECO:0000256" key="1">
    <source>
        <dbReference type="ARBA" id="ARBA00022679"/>
    </source>
</evidence>
<dbReference type="HOGENOM" id="CLU_135063_0_0_9"/>
<dbReference type="InterPro" id="IPR000182">
    <property type="entry name" value="GNAT_dom"/>
</dbReference>
<dbReference type="GO" id="GO:0005737">
    <property type="term" value="C:cytoplasm"/>
    <property type="evidence" value="ECO:0007669"/>
    <property type="project" value="TreeGrafter"/>
</dbReference>
<dbReference type="PANTHER" id="PTHR43626">
    <property type="entry name" value="ACYL-COA N-ACYLTRANSFERASE"/>
    <property type="match status" value="1"/>
</dbReference>
<protein>
    <submittedName>
        <fullName evidence="4">N-acetyltransferase</fullName>
    </submittedName>
</protein>
<dbReference type="Proteomes" id="UP000027142">
    <property type="component" value="Chromosome"/>
</dbReference>
<evidence type="ECO:0000259" key="3">
    <source>
        <dbReference type="PROSITE" id="PS51186"/>
    </source>
</evidence>
<dbReference type="RefSeq" id="WP_038476629.1">
    <property type="nucleotide sequence ID" value="NZ_CP003923.1"/>
</dbReference>
<evidence type="ECO:0000256" key="2">
    <source>
        <dbReference type="ARBA" id="ARBA00023315"/>
    </source>
</evidence>
<dbReference type="PATRIC" id="fig|1246626.3.peg.405"/>
<dbReference type="EMBL" id="CP003923">
    <property type="protein sequence ID" value="AIC93024.1"/>
    <property type="molecule type" value="Genomic_DNA"/>
</dbReference>
<organism evidence="4 5">
    <name type="scientific">Shouchella lehensis G1</name>
    <dbReference type="NCBI Taxonomy" id="1246626"/>
    <lineage>
        <taxon>Bacteria</taxon>
        <taxon>Bacillati</taxon>
        <taxon>Bacillota</taxon>
        <taxon>Bacilli</taxon>
        <taxon>Bacillales</taxon>
        <taxon>Bacillaceae</taxon>
        <taxon>Shouchella</taxon>
    </lineage>
</organism>
<dbReference type="KEGG" id="ble:BleG1_0416"/>
<feature type="domain" description="N-acetyltransferase" evidence="3">
    <location>
        <begin position="5"/>
        <end position="132"/>
    </location>
</feature>
<reference evidence="4 5" key="1">
    <citation type="journal article" date="2014" name="Gene">
        <title>A comparative genomic analysis of the alkalitolerant soil bacterium Bacillus lehensis G1.</title>
        <authorList>
            <person name="Noor Y.M."/>
            <person name="Samsulrizal N.H."/>
            <person name="Jema'on N.A."/>
            <person name="Low K.O."/>
            <person name="Ramli A.N."/>
            <person name="Alias N.I."/>
            <person name="Damis S.I."/>
            <person name="Fuzi S.F."/>
            <person name="Isa M.N."/>
            <person name="Murad A.M."/>
            <person name="Raih M.F."/>
            <person name="Bakar F.D."/>
            <person name="Najimudin N."/>
            <person name="Mahadi N.M."/>
            <person name="Illias R.M."/>
        </authorList>
    </citation>
    <scope>NUCLEOTIDE SEQUENCE [LARGE SCALE GENOMIC DNA]</scope>
    <source>
        <strain evidence="4 5">G1</strain>
    </source>
</reference>
<dbReference type="Pfam" id="PF00583">
    <property type="entry name" value="Acetyltransf_1"/>
    <property type="match status" value="1"/>
</dbReference>
<dbReference type="PROSITE" id="PS51186">
    <property type="entry name" value="GNAT"/>
    <property type="match status" value="1"/>
</dbReference>
<dbReference type="InterPro" id="IPR016181">
    <property type="entry name" value="Acyl_CoA_acyltransferase"/>
</dbReference>
<evidence type="ECO:0000313" key="4">
    <source>
        <dbReference type="EMBL" id="AIC93024.1"/>
    </source>
</evidence>
<dbReference type="Gene3D" id="3.40.630.30">
    <property type="match status" value="1"/>
</dbReference>
<name>A0A060LYZ8_9BACI</name>
<proteinExistence type="predicted"/>
<dbReference type="CDD" id="cd04301">
    <property type="entry name" value="NAT_SF"/>
    <property type="match status" value="1"/>
</dbReference>
<dbReference type="eggNOG" id="COG0454">
    <property type="taxonomic scope" value="Bacteria"/>
</dbReference>
<accession>A0A060LYZ8</accession>
<dbReference type="InterPro" id="IPR045039">
    <property type="entry name" value="NSI-like"/>
</dbReference>
<dbReference type="PANTHER" id="PTHR43626:SF4">
    <property type="entry name" value="GCN5-RELATED N-ACETYLTRANSFERASE 2, CHLOROPLASTIC"/>
    <property type="match status" value="1"/>
</dbReference>
<dbReference type="SUPFAM" id="SSF55729">
    <property type="entry name" value="Acyl-CoA N-acyltransferases (Nat)"/>
    <property type="match status" value="1"/>
</dbReference>
<dbReference type="OrthoDB" id="9775804at2"/>
<keyword evidence="1 4" id="KW-0808">Transferase</keyword>
<evidence type="ECO:0000313" key="5">
    <source>
        <dbReference type="Proteomes" id="UP000027142"/>
    </source>
</evidence>
<keyword evidence="5" id="KW-1185">Reference proteome</keyword>
<keyword evidence="2" id="KW-0012">Acyltransferase</keyword>
<dbReference type="STRING" id="1246626.BleG1_0416"/>
<sequence length="132" mass="14956">MNDKVRINLPIEDEEVPLLRETVGWARRDQDYPLLFERCTFWAGMRGENEELIAFGYLCGMGLEHGYIEDVIVHPLYQGSGIGAKLVKRLLVEAETTGIEIVTVTFDTEHAPFYQRCGFTYGGGGVWRIKNG</sequence>